<dbReference type="Pfam" id="PF02687">
    <property type="entry name" value="FtsX"/>
    <property type="match status" value="2"/>
</dbReference>
<evidence type="ECO:0000313" key="8">
    <source>
        <dbReference type="EMBL" id="KEK18245.1"/>
    </source>
</evidence>
<dbReference type="EMBL" id="JOTN01000016">
    <property type="protein sequence ID" value="KEK18245.1"/>
    <property type="molecule type" value="Genomic_DNA"/>
</dbReference>
<comment type="caution">
    <text evidence="8">The sequence shown here is derived from an EMBL/GenBank/DDBJ whole genome shotgun (WGS) entry which is preliminary data.</text>
</comment>
<gene>
    <name evidence="8" type="ORF">BAMA_06710</name>
</gene>
<feature type="transmembrane region" description="Helical" evidence="6">
    <location>
        <begin position="348"/>
        <end position="372"/>
    </location>
</feature>
<feature type="transmembrane region" description="Helical" evidence="6">
    <location>
        <begin position="254"/>
        <end position="278"/>
    </location>
</feature>
<protein>
    <submittedName>
        <fullName evidence="8">ABC transporter permease</fullName>
    </submittedName>
</protein>
<dbReference type="eggNOG" id="COG0577">
    <property type="taxonomic scope" value="Bacteria"/>
</dbReference>
<comment type="subcellular location">
    <subcellularLocation>
        <location evidence="1">Cell membrane</location>
        <topology evidence="1">Multi-pass membrane protein</topology>
    </subcellularLocation>
</comment>
<feature type="transmembrane region" description="Helical" evidence="6">
    <location>
        <begin position="648"/>
        <end position="669"/>
    </location>
</feature>
<keyword evidence="9" id="KW-1185">Reference proteome</keyword>
<dbReference type="PANTHER" id="PTHR30287:SF2">
    <property type="entry name" value="BLL1001 PROTEIN"/>
    <property type="match status" value="1"/>
</dbReference>
<keyword evidence="2" id="KW-1003">Cell membrane</keyword>
<evidence type="ECO:0000256" key="5">
    <source>
        <dbReference type="ARBA" id="ARBA00023136"/>
    </source>
</evidence>
<keyword evidence="5 6" id="KW-0472">Membrane</keyword>
<dbReference type="PANTHER" id="PTHR30287">
    <property type="entry name" value="MEMBRANE COMPONENT OF PREDICTED ABC SUPERFAMILY METABOLITE UPTAKE TRANSPORTER"/>
    <property type="match status" value="1"/>
</dbReference>
<reference evidence="8 9" key="1">
    <citation type="submission" date="2014-06" db="EMBL/GenBank/DDBJ databases">
        <title>Draft genome sequence of Bacillus manliponensis JCM 15802 (MCCC 1A00708).</title>
        <authorList>
            <person name="Lai Q."/>
            <person name="Liu Y."/>
            <person name="Shao Z."/>
        </authorList>
    </citation>
    <scope>NUCLEOTIDE SEQUENCE [LARGE SCALE GENOMIC DNA]</scope>
    <source>
        <strain evidence="8 9">JCM 15802</strain>
    </source>
</reference>
<evidence type="ECO:0000256" key="4">
    <source>
        <dbReference type="ARBA" id="ARBA00022989"/>
    </source>
</evidence>
<keyword evidence="4 6" id="KW-1133">Transmembrane helix</keyword>
<organism evidence="8 9">
    <name type="scientific">Bacillus manliponensis</name>
    <dbReference type="NCBI Taxonomy" id="574376"/>
    <lineage>
        <taxon>Bacteria</taxon>
        <taxon>Bacillati</taxon>
        <taxon>Bacillota</taxon>
        <taxon>Bacilli</taxon>
        <taxon>Bacillales</taxon>
        <taxon>Bacillaceae</taxon>
        <taxon>Bacillus</taxon>
        <taxon>Bacillus cereus group</taxon>
    </lineage>
</organism>
<accession>A0A073JVA9</accession>
<evidence type="ECO:0000256" key="2">
    <source>
        <dbReference type="ARBA" id="ARBA00022475"/>
    </source>
</evidence>
<dbReference type="STRING" id="574376.BAMA_06710"/>
<feature type="domain" description="ABC3 transporter permease C-terminal" evidence="7">
    <location>
        <begin position="653"/>
        <end position="766"/>
    </location>
</feature>
<evidence type="ECO:0000256" key="3">
    <source>
        <dbReference type="ARBA" id="ARBA00022692"/>
    </source>
</evidence>
<evidence type="ECO:0000313" key="9">
    <source>
        <dbReference type="Proteomes" id="UP000027822"/>
    </source>
</evidence>
<dbReference type="AlphaFoldDB" id="A0A073JVA9"/>
<feature type="transmembrane region" description="Helical" evidence="6">
    <location>
        <begin position="702"/>
        <end position="723"/>
    </location>
</feature>
<evidence type="ECO:0000259" key="7">
    <source>
        <dbReference type="Pfam" id="PF02687"/>
    </source>
</evidence>
<proteinExistence type="predicted"/>
<sequence length="778" mass="88062">MIARMLKSDFLRNKIINIIVFIFIMLSSLLVASATNIMINLSNAMNHMFEKSKLPHFVQMHTGEINQKLIDEFVSENKLVKAQQTAEMINIDSSDLFFHNKKQRQNNSVMDNSFVKQNSSFDFLLGLNNEVINVSQGEIAVPIYYMKKNDLHIGDTVWIANHDFEMKFTITTFVRDAQMNPSIVSSKRFVIHDKDWEVIKENIGETEYLIEFQLTDVNKINVFESIYTSSKLPQTGTTVTYPLYKTLNSVSDGITVLLIIFISILLMGIAFLCIRFIIIATMEEDYREIGVMKGIGIASKDIQKLYVTKYIILAATATICGYVISLFIDEIFTANISLYMGTAERTMLDYSGSLLSAMIVFITVVAFCKFILRKFRYITVVEALKKGETPYSGRHSKFFNVHKSQFFNVNLLLGLKDVFERFKTYSLLTMIFIICTFAMIVPVNVFNTVQSPQFITYMGAGKSDIRIDLQHSENVTNRFQSTISYMERDKDVEKYTALITKRFQVFNDDGTYENINVEIGDFTVFPLNYVTGAAPKKENEIALSYMNAKQFKKNVGDQLTLLVDGEKTEFVVCGIYQDITNGGKTAKALLHHNSHDALWYVVHVNVLKDGSVNEKIAEYEKAFPLAKVTGIDEYVSQTLGPMIHQLKLVTVLSIIISIIIAALVTAMFFKMLIAKDASQIVIMKSIGFSYSDIRMQYITRSLITLCIGVIIGTVLSNTVGQWIVNALGGMIGASSMQFIVNPLETYVICPLLLIITVMTMTIMSISGFQKNDLHVKER</sequence>
<dbReference type="InterPro" id="IPR038766">
    <property type="entry name" value="Membrane_comp_ABC_pdt"/>
</dbReference>
<feature type="transmembrane region" description="Helical" evidence="6">
    <location>
        <begin position="743"/>
        <end position="768"/>
    </location>
</feature>
<feature type="transmembrane region" description="Helical" evidence="6">
    <location>
        <begin position="425"/>
        <end position="446"/>
    </location>
</feature>
<dbReference type="InterPro" id="IPR003838">
    <property type="entry name" value="ABC3_permease_C"/>
</dbReference>
<dbReference type="GO" id="GO:0005886">
    <property type="term" value="C:plasma membrane"/>
    <property type="evidence" value="ECO:0007669"/>
    <property type="project" value="UniProtKB-SubCell"/>
</dbReference>
<dbReference type="Proteomes" id="UP000027822">
    <property type="component" value="Unassembled WGS sequence"/>
</dbReference>
<name>A0A073JVA9_9BACI</name>
<evidence type="ECO:0000256" key="1">
    <source>
        <dbReference type="ARBA" id="ARBA00004651"/>
    </source>
</evidence>
<dbReference type="RefSeq" id="WP_034641569.1">
    <property type="nucleotide sequence ID" value="NZ_CBCSJC010000013.1"/>
</dbReference>
<evidence type="ECO:0000256" key="6">
    <source>
        <dbReference type="SAM" id="Phobius"/>
    </source>
</evidence>
<feature type="domain" description="ABC3 transporter permease C-terminal" evidence="7">
    <location>
        <begin position="260"/>
        <end position="370"/>
    </location>
</feature>
<feature type="transmembrane region" description="Helical" evidence="6">
    <location>
        <begin position="310"/>
        <end position="328"/>
    </location>
</feature>
<keyword evidence="3 6" id="KW-0812">Transmembrane</keyword>
<dbReference type="OrthoDB" id="9766372at2"/>
<feature type="transmembrane region" description="Helical" evidence="6">
    <location>
        <begin position="15"/>
        <end position="39"/>
    </location>
</feature>